<dbReference type="AlphaFoldDB" id="A0A919CJ61"/>
<evidence type="ECO:0000256" key="1">
    <source>
        <dbReference type="SAM" id="SignalP"/>
    </source>
</evidence>
<feature type="signal peptide" evidence="1">
    <location>
        <begin position="1"/>
        <end position="21"/>
    </location>
</feature>
<dbReference type="RefSeq" id="WP_189476231.1">
    <property type="nucleotide sequence ID" value="NZ_BMYM01000001.1"/>
</dbReference>
<dbReference type="EMBL" id="BMYM01000001">
    <property type="protein sequence ID" value="GHD30493.1"/>
    <property type="molecule type" value="Genomic_DNA"/>
</dbReference>
<accession>A0A919CJ61</accession>
<protein>
    <submittedName>
        <fullName evidence="2">Uncharacterized protein</fullName>
    </submittedName>
</protein>
<proteinExistence type="predicted"/>
<reference evidence="2" key="1">
    <citation type="journal article" date="2014" name="Int. J. Syst. Evol. Microbiol.">
        <title>Complete genome sequence of Corynebacterium casei LMG S-19264T (=DSM 44701T), isolated from a smear-ripened cheese.</title>
        <authorList>
            <consortium name="US DOE Joint Genome Institute (JGI-PGF)"/>
            <person name="Walter F."/>
            <person name="Albersmeier A."/>
            <person name="Kalinowski J."/>
            <person name="Ruckert C."/>
        </authorList>
    </citation>
    <scope>NUCLEOTIDE SEQUENCE</scope>
    <source>
        <strain evidence="2">KCTC 23430</strain>
    </source>
</reference>
<dbReference type="PROSITE" id="PS51257">
    <property type="entry name" value="PROKAR_LIPOPROTEIN"/>
    <property type="match status" value="1"/>
</dbReference>
<feature type="chain" id="PRO_5038023197" evidence="1">
    <location>
        <begin position="22"/>
        <end position="378"/>
    </location>
</feature>
<dbReference type="Proteomes" id="UP000644693">
    <property type="component" value="Unassembled WGS sequence"/>
</dbReference>
<comment type="caution">
    <text evidence="2">The sequence shown here is derived from an EMBL/GenBank/DDBJ whole genome shotgun (WGS) entry which is preliminary data.</text>
</comment>
<keyword evidence="3" id="KW-1185">Reference proteome</keyword>
<gene>
    <name evidence="2" type="ORF">GCM10007053_12320</name>
</gene>
<evidence type="ECO:0000313" key="2">
    <source>
        <dbReference type="EMBL" id="GHD30493.1"/>
    </source>
</evidence>
<sequence length="378" mass="41922">MRTLIACGLITLLAACTGSQSQPQADVAEVIPEDWPTPVGKVSLNFASPVPAVPLDVAVVVFDPGIPEDESTHRRLNVFPDIRRAEARYQSVVLRDVLTESNRWGAVRVVPHASSSSSVSVTATIVHSDGEDLVLDVLATDASGRTWLEKRYRDASTESDFPVNGDDDPFIDLYNAVANDLALAGRAMPAGTVNALPRVTELRYAETLSPEAFSGYLAQDAQGQYSLQRLPAEGDPMLARVQRIQNQEFLFIDTVDEQYVDLYNTMGPVYHLWRQYEREQAVYKREYQVRASSRESHGRRGTYAQMMQTYSAFRSVKIQQQDLLELAGGFNNEVAPTVLAAGDRVVRLNGTLDTQYDEWRDILRQIFALESGLPPAAP</sequence>
<organism evidence="2 3">
    <name type="scientific">Parahalioglobus pacificus</name>
    <dbReference type="NCBI Taxonomy" id="930806"/>
    <lineage>
        <taxon>Bacteria</taxon>
        <taxon>Pseudomonadati</taxon>
        <taxon>Pseudomonadota</taxon>
        <taxon>Gammaproteobacteria</taxon>
        <taxon>Cellvibrionales</taxon>
        <taxon>Halieaceae</taxon>
        <taxon>Parahalioglobus</taxon>
    </lineage>
</organism>
<keyword evidence="1" id="KW-0732">Signal</keyword>
<name>A0A919CJ61_9GAMM</name>
<evidence type="ECO:0000313" key="3">
    <source>
        <dbReference type="Proteomes" id="UP000644693"/>
    </source>
</evidence>
<reference evidence="2" key="2">
    <citation type="submission" date="2020-09" db="EMBL/GenBank/DDBJ databases">
        <authorList>
            <person name="Sun Q."/>
            <person name="Kim S."/>
        </authorList>
    </citation>
    <scope>NUCLEOTIDE SEQUENCE</scope>
    <source>
        <strain evidence="2">KCTC 23430</strain>
    </source>
</reference>